<sequence length="196" mass="20201">MAGAVTRRAAGPVPRALSAAVLGVVALAAAGCSAGSEARPEAKPDPRPSRTAPACPEDGVVIKGSQVDAAMGTRAMGITLTNCGNHPYKVNGYAGVQVLDKDRKPLDVKIGHGSDVVDDVGPEPVTLKPGEHVKAVLMWRNRVTDATRPAVNGAFLALTPAAGGSRPQLVRELIDLGSTGKLGVTAWHREGPKPRK</sequence>
<proteinExistence type="predicted"/>
<dbReference type="Proteomes" id="UP000287830">
    <property type="component" value="Unassembled WGS sequence"/>
</dbReference>
<comment type="caution">
    <text evidence="4">The sequence shown here is derived from an EMBL/GenBank/DDBJ whole genome shotgun (WGS) entry which is preliminary data.</text>
</comment>
<feature type="compositionally biased region" description="Basic and acidic residues" evidence="1">
    <location>
        <begin position="38"/>
        <end position="48"/>
    </location>
</feature>
<accession>A0A7U9Q123</accession>
<protein>
    <submittedName>
        <fullName evidence="4">Lipoprotein</fullName>
    </submittedName>
</protein>
<dbReference type="InterPro" id="IPR025326">
    <property type="entry name" value="DUF4232"/>
</dbReference>
<evidence type="ECO:0000259" key="3">
    <source>
        <dbReference type="Pfam" id="PF14016"/>
    </source>
</evidence>
<feature type="region of interest" description="Disordered" evidence="1">
    <location>
        <begin position="35"/>
        <end position="57"/>
    </location>
</feature>
<keyword evidence="2" id="KW-0732">Signal</keyword>
<organism evidence="4 5">
    <name type="scientific">Streptomyces chrestomyceticus JCM 4735</name>
    <dbReference type="NCBI Taxonomy" id="1306181"/>
    <lineage>
        <taxon>Bacteria</taxon>
        <taxon>Bacillati</taxon>
        <taxon>Actinomycetota</taxon>
        <taxon>Actinomycetes</taxon>
        <taxon>Kitasatosporales</taxon>
        <taxon>Streptomycetaceae</taxon>
        <taxon>Streptomyces</taxon>
    </lineage>
</organism>
<dbReference type="AlphaFoldDB" id="A0A7U9Q123"/>
<reference evidence="4 5" key="1">
    <citation type="submission" date="2018-11" db="EMBL/GenBank/DDBJ databases">
        <title>Whole genome sequence of Streptomyces chrestomyceticus NBRC 13444(T).</title>
        <authorList>
            <person name="Komaki H."/>
            <person name="Tamura T."/>
        </authorList>
    </citation>
    <scope>NUCLEOTIDE SEQUENCE [LARGE SCALE GENOMIC DNA]</scope>
    <source>
        <strain evidence="4 5">NBRC 13444</strain>
    </source>
</reference>
<feature type="chain" id="PRO_5038774893" evidence="2">
    <location>
        <begin position="35"/>
        <end position="196"/>
    </location>
</feature>
<evidence type="ECO:0000313" key="4">
    <source>
        <dbReference type="EMBL" id="GCD35904.1"/>
    </source>
</evidence>
<feature type="domain" description="DUF4232" evidence="3">
    <location>
        <begin position="55"/>
        <end position="188"/>
    </location>
</feature>
<dbReference type="GeneID" id="95622554"/>
<dbReference type="Pfam" id="PF14016">
    <property type="entry name" value="DUF4232"/>
    <property type="match status" value="1"/>
</dbReference>
<evidence type="ECO:0000256" key="2">
    <source>
        <dbReference type="SAM" id="SignalP"/>
    </source>
</evidence>
<dbReference type="OrthoDB" id="3827416at2"/>
<dbReference type="RefSeq" id="WP_125045724.1">
    <property type="nucleotide sequence ID" value="NZ_BHZC01000001.1"/>
</dbReference>
<feature type="signal peptide" evidence="2">
    <location>
        <begin position="1"/>
        <end position="34"/>
    </location>
</feature>
<evidence type="ECO:0000313" key="5">
    <source>
        <dbReference type="Proteomes" id="UP000287830"/>
    </source>
</evidence>
<evidence type="ECO:0000256" key="1">
    <source>
        <dbReference type="SAM" id="MobiDB-lite"/>
    </source>
</evidence>
<name>A0A7U9Q123_9ACTN</name>
<keyword evidence="4" id="KW-0449">Lipoprotein</keyword>
<gene>
    <name evidence="4" type="ORF">OEIGOIKO_03654</name>
</gene>
<dbReference type="EMBL" id="BHZC01000001">
    <property type="protein sequence ID" value="GCD35904.1"/>
    <property type="molecule type" value="Genomic_DNA"/>
</dbReference>
<dbReference type="PROSITE" id="PS51257">
    <property type="entry name" value="PROKAR_LIPOPROTEIN"/>
    <property type="match status" value="1"/>
</dbReference>